<feature type="transmembrane region" description="Helical" evidence="1">
    <location>
        <begin position="12"/>
        <end position="45"/>
    </location>
</feature>
<sequence length="157" mass="17009">MWFWKIDRPARSGYIFVGLYLIAHALLFVGLTALGLAAISGALGVPLAISQVTFNPYYFTAVMFGLALAFGIAAAVPLKPWAWQYTASVLALSLGLILTLPLAIFALGIWLRDEIKRPFGILIQGPDVALPPEDRRLHHGDPAPGMVPEQDAQILDS</sequence>
<dbReference type="EMBL" id="QHKO01000001">
    <property type="protein sequence ID" value="RAL25333.1"/>
    <property type="molecule type" value="Genomic_DNA"/>
</dbReference>
<proteinExistence type="predicted"/>
<keyword evidence="1" id="KW-1133">Transmembrane helix</keyword>
<reference evidence="2 3" key="1">
    <citation type="submission" date="2018-05" db="EMBL/GenBank/DDBJ databases">
        <title>Lujinxingia marina gen. nov. sp. nov., a new facultative anaerobic member of the class Deltaproteobacteria, and proposal of Lujinxingaceae fam. nov.</title>
        <authorList>
            <person name="Li C.-M."/>
        </authorList>
    </citation>
    <scope>NUCLEOTIDE SEQUENCE [LARGE SCALE GENOMIC DNA]</scope>
    <source>
        <strain evidence="2 3">B210</strain>
    </source>
</reference>
<keyword evidence="1" id="KW-0812">Transmembrane</keyword>
<dbReference type="OrthoDB" id="5515370at2"/>
<comment type="caution">
    <text evidence="2">The sequence shown here is derived from an EMBL/GenBank/DDBJ whole genome shotgun (WGS) entry which is preliminary data.</text>
</comment>
<feature type="transmembrane region" description="Helical" evidence="1">
    <location>
        <begin position="57"/>
        <end position="78"/>
    </location>
</feature>
<evidence type="ECO:0000313" key="3">
    <source>
        <dbReference type="Proteomes" id="UP000249169"/>
    </source>
</evidence>
<accession>A0A328CEH9</accession>
<dbReference type="AlphaFoldDB" id="A0A328CEH9"/>
<keyword evidence="1" id="KW-0472">Membrane</keyword>
<gene>
    <name evidence="2" type="ORF">DL240_03740</name>
</gene>
<name>A0A328CEH9_9DELT</name>
<dbReference type="Proteomes" id="UP000249169">
    <property type="component" value="Unassembled WGS sequence"/>
</dbReference>
<keyword evidence="3" id="KW-1185">Reference proteome</keyword>
<dbReference type="RefSeq" id="WP_111728505.1">
    <property type="nucleotide sequence ID" value="NZ_QHKO01000001.1"/>
</dbReference>
<evidence type="ECO:0000256" key="1">
    <source>
        <dbReference type="SAM" id="Phobius"/>
    </source>
</evidence>
<feature type="transmembrane region" description="Helical" evidence="1">
    <location>
        <begin position="90"/>
        <end position="111"/>
    </location>
</feature>
<evidence type="ECO:0000313" key="2">
    <source>
        <dbReference type="EMBL" id="RAL25333.1"/>
    </source>
</evidence>
<organism evidence="2 3">
    <name type="scientific">Lujinxingia litoralis</name>
    <dbReference type="NCBI Taxonomy" id="2211119"/>
    <lineage>
        <taxon>Bacteria</taxon>
        <taxon>Deltaproteobacteria</taxon>
        <taxon>Bradymonadales</taxon>
        <taxon>Lujinxingiaceae</taxon>
        <taxon>Lujinxingia</taxon>
    </lineage>
</organism>
<protein>
    <submittedName>
        <fullName evidence="2">Uncharacterized protein</fullName>
    </submittedName>
</protein>